<reference evidence="3 4" key="1">
    <citation type="submission" date="2018-10" db="EMBL/GenBank/DDBJ databases">
        <title>Xanthobacter tagetidis genome sequencing and assembly.</title>
        <authorList>
            <person name="Maclea K.S."/>
            <person name="Goen A.E."/>
            <person name="Fatima S.A."/>
        </authorList>
    </citation>
    <scope>NUCLEOTIDE SEQUENCE [LARGE SCALE GENOMIC DNA]</scope>
    <source>
        <strain evidence="3 4">ATCC 700314</strain>
    </source>
</reference>
<evidence type="ECO:0000313" key="3">
    <source>
        <dbReference type="EMBL" id="RLP76678.1"/>
    </source>
</evidence>
<dbReference type="InterPro" id="IPR050078">
    <property type="entry name" value="Ribosomal_L11_MeTrfase_PrmA"/>
</dbReference>
<keyword evidence="4" id="KW-1185">Reference proteome</keyword>
<dbReference type="GO" id="GO:0032259">
    <property type="term" value="P:methylation"/>
    <property type="evidence" value="ECO:0007669"/>
    <property type="project" value="UniProtKB-KW"/>
</dbReference>
<keyword evidence="1 3" id="KW-0489">Methyltransferase</keyword>
<evidence type="ECO:0000256" key="1">
    <source>
        <dbReference type="ARBA" id="ARBA00022603"/>
    </source>
</evidence>
<proteinExistence type="predicted"/>
<dbReference type="PANTHER" id="PTHR43648:SF1">
    <property type="entry name" value="ELECTRON TRANSFER FLAVOPROTEIN BETA SUBUNIT LYSINE METHYLTRANSFERASE"/>
    <property type="match status" value="1"/>
</dbReference>
<dbReference type="SUPFAM" id="SSF53335">
    <property type="entry name" value="S-adenosyl-L-methionine-dependent methyltransferases"/>
    <property type="match status" value="1"/>
</dbReference>
<dbReference type="Gene3D" id="3.40.50.150">
    <property type="entry name" value="Vaccinia Virus protein VP39"/>
    <property type="match status" value="1"/>
</dbReference>
<sequence>MGHRVRHGRPLSRAIADPEAFIRAETRLRPVPLVPEIALHVADEAVPIWHRTEEELGEMGLPPPFWAFAWAGGQALARHVLDHPGLVAGRRVLDFASGSGLVGIAAMKAGALSADCADIDPFARAAIALNGASNGVALTPRGADLIGADEGWDVVLAGDIAYERDLAARVFAWLLALAARGAVVLIGDPGRTYLPKDRLEKLADYSVPVTRELEDMEIKRTSVFRPRA</sequence>
<evidence type="ECO:0000256" key="2">
    <source>
        <dbReference type="ARBA" id="ARBA00022679"/>
    </source>
</evidence>
<dbReference type="EMBL" id="RCTF01000012">
    <property type="protein sequence ID" value="RLP76678.1"/>
    <property type="molecule type" value="Genomic_DNA"/>
</dbReference>
<keyword evidence="2 3" id="KW-0808">Transferase</keyword>
<dbReference type="GO" id="GO:0016279">
    <property type="term" value="F:protein-lysine N-methyltransferase activity"/>
    <property type="evidence" value="ECO:0007669"/>
    <property type="project" value="TreeGrafter"/>
</dbReference>
<dbReference type="Pfam" id="PF06325">
    <property type="entry name" value="PrmA"/>
    <property type="match status" value="1"/>
</dbReference>
<dbReference type="RefSeq" id="WP_121624132.1">
    <property type="nucleotide sequence ID" value="NZ_JBAFVW010000013.1"/>
</dbReference>
<gene>
    <name evidence="3" type="ORF">D9R14_14920</name>
</gene>
<accession>A0A3L7AA37</accession>
<dbReference type="PANTHER" id="PTHR43648">
    <property type="entry name" value="ELECTRON TRANSFER FLAVOPROTEIN BETA SUBUNIT LYSINE METHYLTRANSFERASE"/>
    <property type="match status" value="1"/>
</dbReference>
<protein>
    <submittedName>
        <fullName evidence="3">Methyltransferase</fullName>
    </submittedName>
</protein>
<dbReference type="OrthoDB" id="9794615at2"/>
<dbReference type="Proteomes" id="UP000269692">
    <property type="component" value="Unassembled WGS sequence"/>
</dbReference>
<name>A0A3L7AA37_9HYPH</name>
<comment type="caution">
    <text evidence="3">The sequence shown here is derived from an EMBL/GenBank/DDBJ whole genome shotgun (WGS) entry which is preliminary data.</text>
</comment>
<organism evidence="3 4">
    <name type="scientific">Xanthobacter tagetidis</name>
    <dbReference type="NCBI Taxonomy" id="60216"/>
    <lineage>
        <taxon>Bacteria</taxon>
        <taxon>Pseudomonadati</taxon>
        <taxon>Pseudomonadota</taxon>
        <taxon>Alphaproteobacteria</taxon>
        <taxon>Hyphomicrobiales</taxon>
        <taxon>Xanthobacteraceae</taxon>
        <taxon>Xanthobacter</taxon>
    </lineage>
</organism>
<dbReference type="InterPro" id="IPR029063">
    <property type="entry name" value="SAM-dependent_MTases_sf"/>
</dbReference>
<dbReference type="AlphaFoldDB" id="A0A3L7AA37"/>
<evidence type="ECO:0000313" key="4">
    <source>
        <dbReference type="Proteomes" id="UP000269692"/>
    </source>
</evidence>